<evidence type="ECO:0000313" key="11">
    <source>
        <dbReference type="EMBL" id="KAK4257086.1"/>
    </source>
</evidence>
<comment type="caution">
    <text evidence="8">Lacks conserved residue(s) required for the propagation of feature annotation.</text>
</comment>
<evidence type="ECO:0000256" key="4">
    <source>
        <dbReference type="ARBA" id="ARBA00022475"/>
    </source>
</evidence>
<evidence type="ECO:0000256" key="9">
    <source>
        <dbReference type="SAM" id="MobiDB-lite"/>
    </source>
</evidence>
<sequence>MMKKQSLRNFEASTQVDSPHSPLRFQSPLRSEQGEPTESPEFRSPENSPDNSKAIVPVNKVTQCSPPRSPLPPSNRQKAPENAPPAMPPASVVMVNRAMREEPPPSVTKVGPTSGVGRAGDGVHGRSRPAAASTPAWSKREEMLRKAALGFRLSEVLLCLISFSVMAADKTQGWSGDSFDRYKEYRYCLSVNVIAFVYSGFQACDLAYQLVTGKNMINHHLRCHFDFFMDQILAYLLISASSSAATRVDDWQSNWGKDKFTEMASASVGMSFLAFIAFAFSSLISGYNLCARSSI</sequence>
<dbReference type="PANTHER" id="PTHR33573">
    <property type="entry name" value="CASP-LIKE PROTEIN 4A4"/>
    <property type="match status" value="1"/>
</dbReference>
<comment type="caution">
    <text evidence="11">The sequence shown here is derived from an EMBL/GenBank/DDBJ whole genome shotgun (WGS) entry which is preliminary data.</text>
</comment>
<reference evidence="11" key="1">
    <citation type="submission" date="2023-10" db="EMBL/GenBank/DDBJ databases">
        <title>Chromosome-level genome of the transformable northern wattle, Acacia crassicarpa.</title>
        <authorList>
            <person name="Massaro I."/>
            <person name="Sinha N.R."/>
            <person name="Poethig S."/>
            <person name="Leichty A.R."/>
        </authorList>
    </citation>
    <scope>NUCLEOTIDE SEQUENCE</scope>
    <source>
        <strain evidence="11">Acra3RX</strain>
        <tissue evidence="11">Leaf</tissue>
    </source>
</reference>
<gene>
    <name evidence="11" type="ORF">QN277_006719</name>
</gene>
<dbReference type="Pfam" id="PF04535">
    <property type="entry name" value="CASP_dom"/>
    <property type="match status" value="1"/>
</dbReference>
<evidence type="ECO:0000256" key="1">
    <source>
        <dbReference type="ARBA" id="ARBA00004651"/>
    </source>
</evidence>
<feature type="region of interest" description="Disordered" evidence="9">
    <location>
        <begin position="102"/>
        <end position="134"/>
    </location>
</feature>
<name>A0AAE1IUK5_9FABA</name>
<feature type="transmembrane region" description="Helical" evidence="8">
    <location>
        <begin position="189"/>
        <end position="211"/>
    </location>
</feature>
<evidence type="ECO:0000256" key="3">
    <source>
        <dbReference type="ARBA" id="ARBA00011489"/>
    </source>
</evidence>
<evidence type="ECO:0000256" key="6">
    <source>
        <dbReference type="ARBA" id="ARBA00022989"/>
    </source>
</evidence>
<keyword evidence="6 8" id="KW-1133">Transmembrane helix</keyword>
<dbReference type="GO" id="GO:0005886">
    <property type="term" value="C:plasma membrane"/>
    <property type="evidence" value="ECO:0007669"/>
    <property type="project" value="UniProtKB-SubCell"/>
</dbReference>
<evidence type="ECO:0000256" key="2">
    <source>
        <dbReference type="ARBA" id="ARBA00007651"/>
    </source>
</evidence>
<keyword evidence="12" id="KW-1185">Reference proteome</keyword>
<dbReference type="PANTHER" id="PTHR33573:SF50">
    <property type="entry name" value="CASP-LIKE PROTEIN 4A3"/>
    <property type="match status" value="1"/>
</dbReference>
<accession>A0AAE1IUK5</accession>
<feature type="region of interest" description="Disordered" evidence="9">
    <location>
        <begin position="1"/>
        <end position="89"/>
    </location>
</feature>
<dbReference type="Proteomes" id="UP001293593">
    <property type="component" value="Unassembled WGS sequence"/>
</dbReference>
<feature type="transmembrane region" description="Helical" evidence="8">
    <location>
        <begin position="268"/>
        <end position="290"/>
    </location>
</feature>
<evidence type="ECO:0000256" key="7">
    <source>
        <dbReference type="ARBA" id="ARBA00023136"/>
    </source>
</evidence>
<protein>
    <recommendedName>
        <fullName evidence="8">CASP-like protein</fullName>
    </recommendedName>
</protein>
<dbReference type="EMBL" id="JAWXYG010000012">
    <property type="protein sequence ID" value="KAK4257086.1"/>
    <property type="molecule type" value="Genomic_DNA"/>
</dbReference>
<comment type="subcellular location">
    <subcellularLocation>
        <location evidence="1 8">Cell membrane</location>
        <topology evidence="1 8">Multi-pass membrane protein</topology>
    </subcellularLocation>
</comment>
<evidence type="ECO:0000256" key="5">
    <source>
        <dbReference type="ARBA" id="ARBA00022692"/>
    </source>
</evidence>
<keyword evidence="5 8" id="KW-0812">Transmembrane</keyword>
<keyword evidence="7 8" id="KW-0472">Membrane</keyword>
<comment type="similarity">
    <text evidence="2 8">Belongs to the Casparian strip membrane proteins (CASP) family.</text>
</comment>
<evidence type="ECO:0000259" key="10">
    <source>
        <dbReference type="Pfam" id="PF04535"/>
    </source>
</evidence>
<dbReference type="AlphaFoldDB" id="A0AAE1IUK5"/>
<keyword evidence="4 8" id="KW-1003">Cell membrane</keyword>
<organism evidence="11 12">
    <name type="scientific">Acacia crassicarpa</name>
    <name type="common">northern wattle</name>
    <dbReference type="NCBI Taxonomy" id="499986"/>
    <lineage>
        <taxon>Eukaryota</taxon>
        <taxon>Viridiplantae</taxon>
        <taxon>Streptophyta</taxon>
        <taxon>Embryophyta</taxon>
        <taxon>Tracheophyta</taxon>
        <taxon>Spermatophyta</taxon>
        <taxon>Magnoliopsida</taxon>
        <taxon>eudicotyledons</taxon>
        <taxon>Gunneridae</taxon>
        <taxon>Pentapetalae</taxon>
        <taxon>rosids</taxon>
        <taxon>fabids</taxon>
        <taxon>Fabales</taxon>
        <taxon>Fabaceae</taxon>
        <taxon>Caesalpinioideae</taxon>
        <taxon>mimosoid clade</taxon>
        <taxon>Acacieae</taxon>
        <taxon>Acacia</taxon>
    </lineage>
</organism>
<feature type="domain" description="Casparian strip membrane protein" evidence="10">
    <location>
        <begin position="143"/>
        <end position="277"/>
    </location>
</feature>
<evidence type="ECO:0000313" key="12">
    <source>
        <dbReference type="Proteomes" id="UP001293593"/>
    </source>
</evidence>
<comment type="subunit">
    <text evidence="3 8">Homodimer and heterodimers.</text>
</comment>
<feature type="compositionally biased region" description="Polar residues" evidence="9">
    <location>
        <begin position="7"/>
        <end position="18"/>
    </location>
</feature>
<dbReference type="InterPro" id="IPR006702">
    <property type="entry name" value="CASP_dom"/>
</dbReference>
<evidence type="ECO:0000256" key="8">
    <source>
        <dbReference type="RuleBase" id="RU361233"/>
    </source>
</evidence>
<proteinExistence type="inferred from homology"/>